<keyword evidence="4" id="KW-0804">Transcription</keyword>
<dbReference type="SUPFAM" id="SSF53850">
    <property type="entry name" value="Periplasmic binding protein-like II"/>
    <property type="match status" value="1"/>
</dbReference>
<dbReference type="SUPFAM" id="SSF46785">
    <property type="entry name" value="Winged helix' DNA-binding domain"/>
    <property type="match status" value="1"/>
</dbReference>
<evidence type="ECO:0000259" key="5">
    <source>
        <dbReference type="PROSITE" id="PS50931"/>
    </source>
</evidence>
<dbReference type="Proteomes" id="UP001218629">
    <property type="component" value="Chromosome"/>
</dbReference>
<keyword evidence="2" id="KW-0805">Transcription regulation</keyword>
<organism evidence="6 7">
    <name type="scientific">Streptomyces yunnanensis</name>
    <dbReference type="NCBI Taxonomy" id="156453"/>
    <lineage>
        <taxon>Bacteria</taxon>
        <taxon>Bacillati</taxon>
        <taxon>Actinomycetota</taxon>
        <taxon>Actinomycetes</taxon>
        <taxon>Kitasatosporales</taxon>
        <taxon>Streptomycetaceae</taxon>
        <taxon>Streptomyces</taxon>
    </lineage>
</organism>
<dbReference type="InterPro" id="IPR036388">
    <property type="entry name" value="WH-like_DNA-bd_sf"/>
</dbReference>
<dbReference type="RefSeq" id="WP_275306197.1">
    <property type="nucleotide sequence ID" value="NZ_CP095749.1"/>
</dbReference>
<evidence type="ECO:0000256" key="1">
    <source>
        <dbReference type="ARBA" id="ARBA00009437"/>
    </source>
</evidence>
<feature type="domain" description="HTH lysR-type" evidence="5">
    <location>
        <begin position="2"/>
        <end position="59"/>
    </location>
</feature>
<dbReference type="Gene3D" id="1.10.10.10">
    <property type="entry name" value="Winged helix-like DNA-binding domain superfamily/Winged helix DNA-binding domain"/>
    <property type="match status" value="1"/>
</dbReference>
<evidence type="ECO:0000256" key="2">
    <source>
        <dbReference type="ARBA" id="ARBA00023015"/>
    </source>
</evidence>
<dbReference type="InterPro" id="IPR000847">
    <property type="entry name" value="LysR_HTH_N"/>
</dbReference>
<sequence length="322" mass="33984">MFSIDRLRALAAVATHGSIARAARALHMTPSAVSQQLAKLEREAGHPLLQPHGRSVRLTHAGRVLAGHADRLIAQLASAQADLADLGSEVLGPLRIGGVGSAVRTLLPDALAALAAEHPRLTPTVVDGEAVDLLPRLVDGELDLLLVESWTTRPLAVPEGVTLRTLIGEEVYVALSAHHPLAGRSTIDLAAHADLRALADTAWACCPPGTEPHDTLVQTLRTRGVEPDIRYLLADHLTQLALVSRNVAASLTPAMSRRPAPPDVRFLATRPALRRDIRAAWLARAQSPPVRACLSVIAAAVATAVPEVPEVPEVPDGDGEEG</sequence>
<dbReference type="Gene3D" id="3.40.190.10">
    <property type="entry name" value="Periplasmic binding protein-like II"/>
    <property type="match status" value="2"/>
</dbReference>
<dbReference type="Pfam" id="PF00126">
    <property type="entry name" value="HTH_1"/>
    <property type="match status" value="1"/>
</dbReference>
<keyword evidence="3" id="KW-0238">DNA-binding</keyword>
<dbReference type="EMBL" id="CP095749">
    <property type="protein sequence ID" value="WEB38490.1"/>
    <property type="molecule type" value="Genomic_DNA"/>
</dbReference>
<dbReference type="InterPro" id="IPR005119">
    <property type="entry name" value="LysR_subst-bd"/>
</dbReference>
<evidence type="ECO:0000313" key="7">
    <source>
        <dbReference type="Proteomes" id="UP001218629"/>
    </source>
</evidence>
<dbReference type="PROSITE" id="PS50931">
    <property type="entry name" value="HTH_LYSR"/>
    <property type="match status" value="1"/>
</dbReference>
<reference evidence="6 7" key="1">
    <citation type="submission" date="2022-03" db="EMBL/GenBank/DDBJ databases">
        <title>Streptomyces yunnanensis P86,complete genome.</title>
        <authorList>
            <person name="Chen S."/>
            <person name="Zhang Q."/>
        </authorList>
    </citation>
    <scope>NUCLEOTIDE SEQUENCE [LARGE SCALE GENOMIC DNA]</scope>
    <source>
        <strain evidence="6 7">P86</strain>
    </source>
</reference>
<name>A0ABY8A3L7_9ACTN</name>
<evidence type="ECO:0000313" key="6">
    <source>
        <dbReference type="EMBL" id="WEB38490.1"/>
    </source>
</evidence>
<dbReference type="InterPro" id="IPR036390">
    <property type="entry name" value="WH_DNA-bd_sf"/>
</dbReference>
<gene>
    <name evidence="6" type="ORF">MOV08_03665</name>
</gene>
<evidence type="ECO:0000256" key="3">
    <source>
        <dbReference type="ARBA" id="ARBA00023125"/>
    </source>
</evidence>
<accession>A0ABY8A3L7</accession>
<dbReference type="PANTHER" id="PTHR30346:SF29">
    <property type="entry name" value="LYSR SUBSTRATE-BINDING"/>
    <property type="match status" value="1"/>
</dbReference>
<keyword evidence="7" id="KW-1185">Reference proteome</keyword>
<evidence type="ECO:0000256" key="4">
    <source>
        <dbReference type="ARBA" id="ARBA00023163"/>
    </source>
</evidence>
<proteinExistence type="inferred from homology"/>
<protein>
    <submittedName>
        <fullName evidence="6">LysR family transcriptional regulator</fullName>
    </submittedName>
</protein>
<comment type="similarity">
    <text evidence="1">Belongs to the LysR transcriptional regulatory family.</text>
</comment>
<dbReference type="Pfam" id="PF03466">
    <property type="entry name" value="LysR_substrate"/>
    <property type="match status" value="1"/>
</dbReference>
<dbReference type="PANTHER" id="PTHR30346">
    <property type="entry name" value="TRANSCRIPTIONAL DUAL REGULATOR HCAR-RELATED"/>
    <property type="match status" value="1"/>
</dbReference>